<dbReference type="AlphaFoldDB" id="A0A917QFL9"/>
<comment type="caution">
    <text evidence="3">The sequence shown here is derived from an EMBL/GenBank/DDBJ whole genome shotgun (WGS) entry which is preliminary data.</text>
</comment>
<dbReference type="RefSeq" id="WP_188828587.1">
    <property type="nucleotide sequence ID" value="NZ_BMMW01000002.1"/>
</dbReference>
<dbReference type="Pfam" id="PF14155">
    <property type="entry name" value="DUF4307"/>
    <property type="match status" value="1"/>
</dbReference>
<reference evidence="3" key="1">
    <citation type="journal article" date="2014" name="Int. J. Syst. Evol. Microbiol.">
        <title>Complete genome sequence of Corynebacterium casei LMG S-19264T (=DSM 44701T), isolated from a smear-ripened cheese.</title>
        <authorList>
            <consortium name="US DOE Joint Genome Institute (JGI-PGF)"/>
            <person name="Walter F."/>
            <person name="Albersmeier A."/>
            <person name="Kalinowski J."/>
            <person name="Ruckert C."/>
        </authorList>
    </citation>
    <scope>NUCLEOTIDE SEQUENCE</scope>
    <source>
        <strain evidence="3">CGMCC 4.7278</strain>
    </source>
</reference>
<keyword evidence="2" id="KW-1133">Transmembrane helix</keyword>
<feature type="region of interest" description="Disordered" evidence="1">
    <location>
        <begin position="1"/>
        <end position="21"/>
    </location>
</feature>
<evidence type="ECO:0000313" key="3">
    <source>
        <dbReference type="EMBL" id="GGK48248.1"/>
    </source>
</evidence>
<dbReference type="EMBL" id="BMMW01000002">
    <property type="protein sequence ID" value="GGK48248.1"/>
    <property type="molecule type" value="Genomic_DNA"/>
</dbReference>
<sequence length="150" mass="15849">MTTPEPDATTAQARHADRYGTRTPVRRRTTAVLVGAAVLAAGAGVAFLGYQKYGPKSIETEQLGYTVVDDSTIAIKMKVTRDHPEQAVVCFVRAMDADAVEVGRREVLISGGNAGTVQVDTIVKASSRPAAGDIYGCSAHVPDYLRTSPA</sequence>
<dbReference type="InterPro" id="IPR025443">
    <property type="entry name" value="DUF4307"/>
</dbReference>
<name>A0A917QFL9_9NOCA</name>
<keyword evidence="2" id="KW-0472">Membrane</keyword>
<accession>A0A917QFL9</accession>
<evidence type="ECO:0000256" key="1">
    <source>
        <dbReference type="SAM" id="MobiDB-lite"/>
    </source>
</evidence>
<protein>
    <recommendedName>
        <fullName evidence="5">DUF4307 domain-containing protein</fullName>
    </recommendedName>
</protein>
<gene>
    <name evidence="3" type="ORF">GCM10011591_19500</name>
</gene>
<evidence type="ECO:0000256" key="2">
    <source>
        <dbReference type="SAM" id="Phobius"/>
    </source>
</evidence>
<reference evidence="3" key="2">
    <citation type="submission" date="2020-09" db="EMBL/GenBank/DDBJ databases">
        <authorList>
            <person name="Sun Q."/>
            <person name="Zhou Y."/>
        </authorList>
    </citation>
    <scope>NUCLEOTIDE SEQUENCE</scope>
    <source>
        <strain evidence="3">CGMCC 4.7278</strain>
    </source>
</reference>
<dbReference type="Proteomes" id="UP000612956">
    <property type="component" value="Unassembled WGS sequence"/>
</dbReference>
<evidence type="ECO:0000313" key="4">
    <source>
        <dbReference type="Proteomes" id="UP000612956"/>
    </source>
</evidence>
<proteinExistence type="predicted"/>
<feature type="transmembrane region" description="Helical" evidence="2">
    <location>
        <begin position="31"/>
        <end position="50"/>
    </location>
</feature>
<keyword evidence="4" id="KW-1185">Reference proteome</keyword>
<organism evidence="3 4">
    <name type="scientific">Nocardia camponoti</name>
    <dbReference type="NCBI Taxonomy" id="1616106"/>
    <lineage>
        <taxon>Bacteria</taxon>
        <taxon>Bacillati</taxon>
        <taxon>Actinomycetota</taxon>
        <taxon>Actinomycetes</taxon>
        <taxon>Mycobacteriales</taxon>
        <taxon>Nocardiaceae</taxon>
        <taxon>Nocardia</taxon>
    </lineage>
</organism>
<keyword evidence="2" id="KW-0812">Transmembrane</keyword>
<evidence type="ECO:0008006" key="5">
    <source>
        <dbReference type="Google" id="ProtNLM"/>
    </source>
</evidence>